<keyword evidence="3" id="KW-0132">Cell division</keyword>
<dbReference type="GO" id="GO:0001680">
    <property type="term" value="P:tRNA 3'-terminal CCA addition"/>
    <property type="evidence" value="ECO:0007669"/>
    <property type="project" value="UniProtKB-ARBA"/>
</dbReference>
<dbReference type="SUPFAM" id="SSF81301">
    <property type="entry name" value="Nucleotidyltransferase"/>
    <property type="match status" value="1"/>
</dbReference>
<sequence length="1141" mass="129715">MRSKRSLFSRLTCLTRLQRCNHILGESGSQAPVHPQMAPAPNPALYSSSIDTSKWNKIQASKLGITRSMISLPSWIVLNTLHTAGFEAYLVGGCVRDLLLRRIPKDFDVITTATLKEIKKKFHRAYIVGKRFPICMVHIKDSVIEVSSFETVAKHDEYKEKASSPLIPNGCDEKDIIRWRNSMNRDFTINSLFFDPIKSKIYDYNNGMSDLKSLKLRTLIPPHLSFQEDCARILRGLRIAARLGLSFSKDTESAMQDLASSIEGLDKFRLMLEANYMLSYGSAESSICLLHRFKLLKILLPFQAAYIKNQRRSGRNVMMLMKLFFNLDKLVSCDRPADPSLWVALLMFHLALVKNPQDALVVSTFGSVLHHGNWKEGVKYAREHTNAEVKFVPEISGFSESKSDKDLAKEVVQFASLVQDSVCALTETSCLIESTSTYPFSKYSGLVFVPKRIARHAAKLFDLMVDDIESFVNQRRGWSSEINYHLLGKGEPYETRYVLGRIILETMMDGVLGGGTEIANVEKEVLQPKANEKILENDQRPMEKDKSPAPSIVDPEAKQGILKKPMMDVVLGEGTKVANGEKEVLQPKANGRNLANNQLPLKKDKKRAPSIVVDLEAEQGILKKQKLVDRNQNLYETFAARKKQEVVTKEEVQTLIKKQQKLSKTCELSEGETNLKQRNMSEKEKSQIRNQEKSMVKKESQRGRKHSEVSKKQIEVVDNGNLREDVAFKWQKLLSKEGGKEEVKEKTEKDEDAGGAVMGAKKIWSQQKSSRRSNENLENNLLDRPITRKFAAQISTSQRHCPEETKKLKPSVPSSNEFGDCIFVDVEENKSDNPDPVPMFLEETENSRLSEADEMEEVEMEDIVEEPIFDIDGCDAKNPLAVVDYVEDLYAHYRKMESFGCVSPSYMSQQSDINEKMRAILIDWLIEVHDKFDLMGETLFLTVNLIDRFLSRQTVMRKKLQLVGLVAMLLACKYEEVSVPVVGDLILISDKAYSRKEVLEMEKLMLNTLQFNMSFPTPYVFMRRFLKAAQSDKKLELLSFFLIELALVEYEMLKFQPSLLAAAAIYTAQSSLYGFKQWSKTCQWHSNYSEAELLECSRLMVGFHEKAATGKLTGVHRKYCTSKYGYTAKCEAAKFLLETQA</sequence>
<dbReference type="PROSITE" id="PS00292">
    <property type="entry name" value="CYCLINS"/>
    <property type="match status" value="1"/>
</dbReference>
<dbReference type="CDD" id="cd20567">
    <property type="entry name" value="CYCLIN_AtCycB-like_rpt1"/>
    <property type="match status" value="1"/>
</dbReference>
<protein>
    <submittedName>
        <fullName evidence="13">Uncharacterized protein</fullName>
    </submittedName>
</protein>
<proteinExistence type="inferred from homology"/>
<keyword evidence="5" id="KW-0547">Nucleotide-binding</keyword>
<dbReference type="FunFam" id="1.10.472.10:FF:000032">
    <property type="entry name" value="G2/mitotic-specific cyclin-1"/>
    <property type="match status" value="1"/>
</dbReference>
<dbReference type="InterPro" id="IPR048258">
    <property type="entry name" value="Cyclins_cyclin-box"/>
</dbReference>
<dbReference type="PANTHER" id="PTHR43051:SF1">
    <property type="entry name" value="POLYNUCLEOTIDE ADENYLYLTRANSFERASE FAMILY PROTEIN"/>
    <property type="match status" value="1"/>
</dbReference>
<accession>A0A1R3GCC6</accession>
<keyword evidence="4 9" id="KW-0808">Transferase</keyword>
<evidence type="ECO:0000256" key="10">
    <source>
        <dbReference type="SAM" id="MobiDB-lite"/>
    </source>
</evidence>
<dbReference type="AlphaFoldDB" id="A0A1R3GCC6"/>
<evidence type="ECO:0000256" key="8">
    <source>
        <dbReference type="RuleBase" id="RU000383"/>
    </source>
</evidence>
<dbReference type="GO" id="GO:0003723">
    <property type="term" value="F:RNA binding"/>
    <property type="evidence" value="ECO:0007669"/>
    <property type="project" value="UniProtKB-KW"/>
</dbReference>
<keyword evidence="6 8" id="KW-0195">Cyclin</keyword>
<dbReference type="Pfam" id="PF00134">
    <property type="entry name" value="Cyclin_N"/>
    <property type="match status" value="1"/>
</dbReference>
<evidence type="ECO:0000256" key="1">
    <source>
        <dbReference type="ARBA" id="ARBA00006955"/>
    </source>
</evidence>
<feature type="domain" description="Cyclin-like" evidence="11">
    <location>
        <begin position="1020"/>
        <end position="1102"/>
    </location>
</feature>
<dbReference type="SUPFAM" id="SSF81891">
    <property type="entry name" value="Poly A polymerase C-terminal region-like"/>
    <property type="match status" value="1"/>
</dbReference>
<evidence type="ECO:0000313" key="13">
    <source>
        <dbReference type="EMBL" id="OMO55711.1"/>
    </source>
</evidence>
<dbReference type="Gene3D" id="3.30.460.10">
    <property type="entry name" value="Beta Polymerase, domain 2"/>
    <property type="match status" value="1"/>
</dbReference>
<dbReference type="Gramene" id="OMO55711">
    <property type="protein sequence ID" value="OMO55711"/>
    <property type="gene ID" value="CCACVL1_27064"/>
</dbReference>
<dbReference type="Pfam" id="PF02984">
    <property type="entry name" value="Cyclin_C"/>
    <property type="match status" value="1"/>
</dbReference>
<evidence type="ECO:0000256" key="7">
    <source>
        <dbReference type="ARBA" id="ARBA00023306"/>
    </source>
</evidence>
<dbReference type="Proteomes" id="UP000188268">
    <property type="component" value="Unassembled WGS sequence"/>
</dbReference>
<keyword evidence="14" id="KW-1185">Reference proteome</keyword>
<dbReference type="InterPro" id="IPR013763">
    <property type="entry name" value="Cyclin-like_dom"/>
</dbReference>
<evidence type="ECO:0000256" key="3">
    <source>
        <dbReference type="ARBA" id="ARBA00022618"/>
    </source>
</evidence>
<dbReference type="InterPro" id="IPR004367">
    <property type="entry name" value="Cyclin_C-dom"/>
</dbReference>
<evidence type="ECO:0000256" key="6">
    <source>
        <dbReference type="ARBA" id="ARBA00023127"/>
    </source>
</evidence>
<dbReference type="OrthoDB" id="445712at2759"/>
<feature type="region of interest" description="Disordered" evidence="10">
    <location>
        <begin position="761"/>
        <end position="780"/>
    </location>
</feature>
<dbReference type="Pfam" id="PF01743">
    <property type="entry name" value="PolyA_pol"/>
    <property type="match status" value="1"/>
</dbReference>
<dbReference type="STRING" id="210143.A0A1R3GCC6"/>
<dbReference type="GO" id="GO:0000166">
    <property type="term" value="F:nucleotide binding"/>
    <property type="evidence" value="ECO:0007669"/>
    <property type="project" value="UniProtKB-KW"/>
</dbReference>
<dbReference type="CDD" id="cd20511">
    <property type="entry name" value="CYCLIN_AtCycB-like_rpt2"/>
    <property type="match status" value="1"/>
</dbReference>
<dbReference type="InterPro" id="IPR002646">
    <property type="entry name" value="PolA_pol_head_dom"/>
</dbReference>
<dbReference type="Gene3D" id="1.10.3090.10">
    <property type="entry name" value="cca-adding enzyme, domain 2"/>
    <property type="match status" value="1"/>
</dbReference>
<dbReference type="Pfam" id="PF12627">
    <property type="entry name" value="PolyA_pol_RNAbd"/>
    <property type="match status" value="1"/>
</dbReference>
<comment type="similarity">
    <text evidence="1">Belongs to the cyclin family. Cyclin AB subfamily.</text>
</comment>
<dbReference type="InterPro" id="IPR036915">
    <property type="entry name" value="Cyclin-like_sf"/>
</dbReference>
<dbReference type="GO" id="GO:0051301">
    <property type="term" value="P:cell division"/>
    <property type="evidence" value="ECO:0007669"/>
    <property type="project" value="UniProtKB-KW"/>
</dbReference>
<keyword evidence="7" id="KW-0131">Cell cycle</keyword>
<gene>
    <name evidence="13" type="ORF">CCACVL1_27064</name>
</gene>
<name>A0A1R3GCC6_COCAP</name>
<organism evidence="13 14">
    <name type="scientific">Corchorus capsularis</name>
    <name type="common">Jute</name>
    <dbReference type="NCBI Taxonomy" id="210143"/>
    <lineage>
        <taxon>Eukaryota</taxon>
        <taxon>Viridiplantae</taxon>
        <taxon>Streptophyta</taxon>
        <taxon>Embryophyta</taxon>
        <taxon>Tracheophyta</taxon>
        <taxon>Spermatophyta</taxon>
        <taxon>Magnoliopsida</taxon>
        <taxon>eudicotyledons</taxon>
        <taxon>Gunneridae</taxon>
        <taxon>Pentapetalae</taxon>
        <taxon>rosids</taxon>
        <taxon>malvids</taxon>
        <taxon>Malvales</taxon>
        <taxon>Malvaceae</taxon>
        <taxon>Grewioideae</taxon>
        <taxon>Apeibeae</taxon>
        <taxon>Corchorus</taxon>
    </lineage>
</organism>
<feature type="region of interest" description="Disordered" evidence="10">
    <location>
        <begin position="670"/>
        <end position="710"/>
    </location>
</feature>
<dbReference type="InterPro" id="IPR043519">
    <property type="entry name" value="NT_sf"/>
</dbReference>
<dbReference type="EMBL" id="AWWV01014578">
    <property type="protein sequence ID" value="OMO55711.1"/>
    <property type="molecule type" value="Genomic_DNA"/>
</dbReference>
<evidence type="ECO:0000259" key="11">
    <source>
        <dbReference type="SMART" id="SM00385"/>
    </source>
</evidence>
<feature type="domain" description="Cyclin C-terminal" evidence="12">
    <location>
        <begin position="1016"/>
        <end position="1133"/>
    </location>
</feature>
<dbReference type="SMART" id="SM01332">
    <property type="entry name" value="Cyclin_C"/>
    <property type="match status" value="1"/>
</dbReference>
<dbReference type="InterPro" id="IPR006671">
    <property type="entry name" value="Cyclin_N"/>
</dbReference>
<evidence type="ECO:0000256" key="9">
    <source>
        <dbReference type="RuleBase" id="RU003953"/>
    </source>
</evidence>
<feature type="domain" description="Cyclin-like" evidence="11">
    <location>
        <begin position="923"/>
        <end position="1007"/>
    </location>
</feature>
<dbReference type="SUPFAM" id="SSF47954">
    <property type="entry name" value="Cyclin-like"/>
    <property type="match status" value="2"/>
</dbReference>
<feature type="compositionally biased region" description="Basic and acidic residues" evidence="10">
    <location>
        <begin position="673"/>
        <end position="710"/>
    </location>
</feature>
<evidence type="ECO:0000256" key="4">
    <source>
        <dbReference type="ARBA" id="ARBA00022679"/>
    </source>
</evidence>
<comment type="similarity">
    <text evidence="2 9">Belongs to the tRNA nucleotidyltransferase/poly(A) polymerase family.</text>
</comment>
<evidence type="ECO:0000256" key="5">
    <source>
        <dbReference type="ARBA" id="ARBA00022741"/>
    </source>
</evidence>
<dbReference type="CDD" id="cd05398">
    <property type="entry name" value="NT_ClassII-CCAase"/>
    <property type="match status" value="1"/>
</dbReference>
<comment type="caution">
    <text evidence="13">The sequence shown here is derived from an EMBL/GenBank/DDBJ whole genome shotgun (WGS) entry which is preliminary data.</text>
</comment>
<dbReference type="GO" id="GO:0010332">
    <property type="term" value="P:response to gamma radiation"/>
    <property type="evidence" value="ECO:0007669"/>
    <property type="project" value="UniProtKB-ARBA"/>
</dbReference>
<evidence type="ECO:0000256" key="2">
    <source>
        <dbReference type="ARBA" id="ARBA00007265"/>
    </source>
</evidence>
<keyword evidence="9" id="KW-0694">RNA-binding</keyword>
<dbReference type="Gene3D" id="1.10.472.10">
    <property type="entry name" value="Cyclin-like"/>
    <property type="match status" value="2"/>
</dbReference>
<reference evidence="13 14" key="1">
    <citation type="submission" date="2013-09" db="EMBL/GenBank/DDBJ databases">
        <title>Corchorus capsularis genome sequencing.</title>
        <authorList>
            <person name="Alam M."/>
            <person name="Haque M.S."/>
            <person name="Islam M.S."/>
            <person name="Emdad E.M."/>
            <person name="Islam M.M."/>
            <person name="Ahmed B."/>
            <person name="Halim A."/>
            <person name="Hossen Q.M.M."/>
            <person name="Hossain M.Z."/>
            <person name="Ahmed R."/>
            <person name="Khan M.M."/>
            <person name="Islam R."/>
            <person name="Rashid M.M."/>
            <person name="Khan S.A."/>
            <person name="Rahman M.S."/>
            <person name="Alam M."/>
        </authorList>
    </citation>
    <scope>NUCLEOTIDE SEQUENCE [LARGE SCALE GENOMIC DNA]</scope>
    <source>
        <strain evidence="14">cv. CVL-1</strain>
        <tissue evidence="13">Whole seedling</tissue>
    </source>
</reference>
<dbReference type="SMART" id="SM00385">
    <property type="entry name" value="CYCLIN"/>
    <property type="match status" value="2"/>
</dbReference>
<dbReference type="PANTHER" id="PTHR43051">
    <property type="entry name" value="POLYNUCLEOTIDE ADENYLYLTRANSFERASE FAMILY PROTEIN"/>
    <property type="match status" value="1"/>
</dbReference>
<dbReference type="GO" id="GO:0016779">
    <property type="term" value="F:nucleotidyltransferase activity"/>
    <property type="evidence" value="ECO:0007669"/>
    <property type="project" value="InterPro"/>
</dbReference>
<evidence type="ECO:0000313" key="14">
    <source>
        <dbReference type="Proteomes" id="UP000188268"/>
    </source>
</evidence>
<dbReference type="InterPro" id="IPR052191">
    <property type="entry name" value="tRNA_ntf/polyA_polymerase_I"/>
</dbReference>
<evidence type="ECO:0000259" key="12">
    <source>
        <dbReference type="SMART" id="SM01332"/>
    </source>
</evidence>
<dbReference type="InterPro" id="IPR032828">
    <property type="entry name" value="PolyA_RNA-bd"/>
</dbReference>